<keyword evidence="2 12" id="KW-0813">Transport</keyword>
<keyword evidence="3 12" id="KW-0138">CF(0)</keyword>
<evidence type="ECO:0000256" key="4">
    <source>
        <dbReference type="ARBA" id="ARBA00022692"/>
    </source>
</evidence>
<evidence type="ECO:0000256" key="9">
    <source>
        <dbReference type="ARBA" id="ARBA00023310"/>
    </source>
</evidence>
<dbReference type="InterPro" id="IPR050059">
    <property type="entry name" value="ATP_synthase_B_chain"/>
</dbReference>
<feature type="transmembrane region" description="Helical" evidence="12">
    <location>
        <begin position="6"/>
        <end position="26"/>
    </location>
</feature>
<dbReference type="RefSeq" id="WP_183599817.1">
    <property type="nucleotide sequence ID" value="NZ_JACHXK010000004.1"/>
</dbReference>
<accession>A0A7W5AX52</accession>
<evidence type="ECO:0000313" key="16">
    <source>
        <dbReference type="Proteomes" id="UP000570361"/>
    </source>
</evidence>
<organism evidence="15 16">
    <name type="scientific">Paenibacillus phyllosphaerae</name>
    <dbReference type="NCBI Taxonomy" id="274593"/>
    <lineage>
        <taxon>Bacteria</taxon>
        <taxon>Bacillati</taxon>
        <taxon>Bacillota</taxon>
        <taxon>Bacilli</taxon>
        <taxon>Bacillales</taxon>
        <taxon>Paenibacillaceae</taxon>
        <taxon>Paenibacillus</taxon>
    </lineage>
</organism>
<dbReference type="GO" id="GO:0005886">
    <property type="term" value="C:plasma membrane"/>
    <property type="evidence" value="ECO:0007669"/>
    <property type="project" value="UniProtKB-SubCell"/>
</dbReference>
<keyword evidence="4 12" id="KW-0812">Transmembrane</keyword>
<evidence type="ECO:0000256" key="6">
    <source>
        <dbReference type="ARBA" id="ARBA00022989"/>
    </source>
</evidence>
<evidence type="ECO:0000256" key="8">
    <source>
        <dbReference type="ARBA" id="ARBA00023136"/>
    </source>
</evidence>
<dbReference type="PANTHER" id="PTHR33445:SF2">
    <property type="entry name" value="ATP SYNTHASE SUBUNIT B', CHLOROPLASTIC"/>
    <property type="match status" value="1"/>
</dbReference>
<comment type="subunit">
    <text evidence="12">F-type ATPases have 2 components, F(1) - the catalytic core - and F(0) - the membrane proton channel. F(1) has five subunits: alpha(3), beta(3), gamma(1), delta(1), epsilon(1). F(0) has three main subunits: a(1), b(2) and c(10-14). The alpha and beta chains form an alternating ring which encloses part of the gamma chain. F(1) is attached to F(0) by a central stalk formed by the gamma and epsilon chains, while a peripheral stalk is formed by the delta and b chains.</text>
</comment>
<keyword evidence="12" id="KW-1003">Cell membrane</keyword>
<keyword evidence="7 12" id="KW-0406">Ion transport</keyword>
<dbReference type="PANTHER" id="PTHR33445">
    <property type="entry name" value="ATP SYNTHASE SUBUNIT B', CHLOROPLASTIC"/>
    <property type="match status" value="1"/>
</dbReference>
<evidence type="ECO:0000256" key="13">
    <source>
        <dbReference type="RuleBase" id="RU003848"/>
    </source>
</evidence>
<evidence type="ECO:0000256" key="1">
    <source>
        <dbReference type="ARBA" id="ARBA00005513"/>
    </source>
</evidence>
<dbReference type="AlphaFoldDB" id="A0A7W5AX52"/>
<evidence type="ECO:0000256" key="12">
    <source>
        <dbReference type="HAMAP-Rule" id="MF_01398"/>
    </source>
</evidence>
<evidence type="ECO:0000256" key="2">
    <source>
        <dbReference type="ARBA" id="ARBA00022448"/>
    </source>
</evidence>
<proteinExistence type="inferred from homology"/>
<sequence>MEKIEYFNVVSFIYAIFVFGILYGLLNRFCFKPLFAVMEQRKRLVEDKQAQARSSQQEVRRLIQEQEQTLKNAKREAQSLLNQTVTASRHTAEQILASAKHEAAIVKHDAIEALEAERREAAEKLREDAYEMARTIAAKITEHGKGQ</sequence>
<dbReference type="Pfam" id="PF00430">
    <property type="entry name" value="ATP-synt_B"/>
    <property type="match status" value="1"/>
</dbReference>
<dbReference type="GO" id="GO:0046933">
    <property type="term" value="F:proton-transporting ATP synthase activity, rotational mechanism"/>
    <property type="evidence" value="ECO:0007669"/>
    <property type="project" value="UniProtKB-UniRule"/>
</dbReference>
<comment type="subcellular location">
    <subcellularLocation>
        <location evidence="12">Cell membrane</location>
        <topology evidence="12">Single-pass membrane protein</topology>
    </subcellularLocation>
    <subcellularLocation>
        <location evidence="11">Endomembrane system</location>
        <topology evidence="11">Single-pass membrane protein</topology>
    </subcellularLocation>
</comment>
<dbReference type="Proteomes" id="UP000570361">
    <property type="component" value="Unassembled WGS sequence"/>
</dbReference>
<dbReference type="HAMAP" id="MF_01398">
    <property type="entry name" value="ATP_synth_b_bprime"/>
    <property type="match status" value="1"/>
</dbReference>
<keyword evidence="16" id="KW-1185">Reference proteome</keyword>
<comment type="caution">
    <text evidence="15">The sequence shown here is derived from an EMBL/GenBank/DDBJ whole genome shotgun (WGS) entry which is preliminary data.</text>
</comment>
<comment type="function">
    <text evidence="12">Component of the F(0) channel, it forms part of the peripheral stalk, linking F(1) to F(0).</text>
</comment>
<evidence type="ECO:0000256" key="5">
    <source>
        <dbReference type="ARBA" id="ARBA00022781"/>
    </source>
</evidence>
<dbReference type="GO" id="GO:0046961">
    <property type="term" value="F:proton-transporting ATPase activity, rotational mechanism"/>
    <property type="evidence" value="ECO:0007669"/>
    <property type="project" value="TreeGrafter"/>
</dbReference>
<evidence type="ECO:0000256" key="10">
    <source>
        <dbReference type="ARBA" id="ARBA00025198"/>
    </source>
</evidence>
<evidence type="ECO:0000256" key="7">
    <source>
        <dbReference type="ARBA" id="ARBA00023065"/>
    </source>
</evidence>
<keyword evidence="14" id="KW-0175">Coiled coil</keyword>
<name>A0A7W5AX52_9BACL</name>
<keyword evidence="9 12" id="KW-0066">ATP synthesis</keyword>
<dbReference type="InterPro" id="IPR002146">
    <property type="entry name" value="ATP_synth_b/b'su_bac/chlpt"/>
</dbReference>
<evidence type="ECO:0000256" key="14">
    <source>
        <dbReference type="SAM" id="Coils"/>
    </source>
</evidence>
<reference evidence="15 16" key="1">
    <citation type="submission" date="2020-08" db="EMBL/GenBank/DDBJ databases">
        <title>Genomic Encyclopedia of Type Strains, Phase III (KMG-III): the genomes of soil and plant-associated and newly described type strains.</title>
        <authorList>
            <person name="Whitman W."/>
        </authorList>
    </citation>
    <scope>NUCLEOTIDE SEQUENCE [LARGE SCALE GENOMIC DNA]</scope>
    <source>
        <strain evidence="15 16">CECT 5862</strain>
    </source>
</reference>
<dbReference type="GO" id="GO:0012505">
    <property type="term" value="C:endomembrane system"/>
    <property type="evidence" value="ECO:0007669"/>
    <property type="project" value="UniProtKB-SubCell"/>
</dbReference>
<dbReference type="GO" id="GO:0045259">
    <property type="term" value="C:proton-transporting ATP synthase complex"/>
    <property type="evidence" value="ECO:0007669"/>
    <property type="project" value="UniProtKB-KW"/>
</dbReference>
<protein>
    <recommendedName>
        <fullName evidence="12">ATP synthase subunit b</fullName>
    </recommendedName>
    <alternativeName>
        <fullName evidence="12">ATP synthase F(0) sector subunit b</fullName>
    </alternativeName>
    <alternativeName>
        <fullName evidence="12">ATPase subunit I</fullName>
    </alternativeName>
    <alternativeName>
        <fullName evidence="12">F-type ATPase subunit b</fullName>
        <shortName evidence="12">F-ATPase subunit b</shortName>
    </alternativeName>
</protein>
<evidence type="ECO:0000256" key="11">
    <source>
        <dbReference type="ARBA" id="ARBA00037847"/>
    </source>
</evidence>
<dbReference type="CDD" id="cd06503">
    <property type="entry name" value="ATP-synt_Fo_b"/>
    <property type="match status" value="1"/>
</dbReference>
<dbReference type="EMBL" id="JACHXK010000004">
    <property type="protein sequence ID" value="MBB3110094.1"/>
    <property type="molecule type" value="Genomic_DNA"/>
</dbReference>
<keyword evidence="8 12" id="KW-0472">Membrane</keyword>
<comment type="similarity">
    <text evidence="1 12 13">Belongs to the ATPase B chain family.</text>
</comment>
<comment type="function">
    <text evidence="10 12">F(1)F(0) ATP synthase produces ATP from ADP in the presence of a proton or sodium gradient. F-type ATPases consist of two structural domains, F(1) containing the extramembraneous catalytic core and F(0) containing the membrane proton channel, linked together by a central stalk and a peripheral stalk. During catalysis, ATP synthesis in the catalytic domain of F(1) is coupled via a rotary mechanism of the central stalk subunits to proton translocation.</text>
</comment>
<keyword evidence="5 12" id="KW-0375">Hydrogen ion transport</keyword>
<gene>
    <name evidence="12" type="primary">atpF</name>
    <name evidence="15" type="ORF">FHS18_002161</name>
</gene>
<feature type="coiled-coil region" evidence="14">
    <location>
        <begin position="38"/>
        <end position="83"/>
    </location>
</feature>
<evidence type="ECO:0000256" key="3">
    <source>
        <dbReference type="ARBA" id="ARBA00022547"/>
    </source>
</evidence>
<keyword evidence="6 12" id="KW-1133">Transmembrane helix</keyword>
<evidence type="ECO:0000313" key="15">
    <source>
        <dbReference type="EMBL" id="MBB3110094.1"/>
    </source>
</evidence>